<keyword evidence="1" id="KW-0472">Membrane</keyword>
<gene>
    <name evidence="2" type="ORF">NCTC3166_00978</name>
</gene>
<dbReference type="Proteomes" id="UP000270025">
    <property type="component" value="Chromosome"/>
</dbReference>
<dbReference type="EMBL" id="LR134266">
    <property type="protein sequence ID" value="VED67162.1"/>
    <property type="molecule type" value="Genomic_DNA"/>
</dbReference>
<keyword evidence="1" id="KW-1133">Transmembrane helix</keyword>
<evidence type="ECO:0000313" key="2">
    <source>
        <dbReference type="EMBL" id="VED67162.1"/>
    </source>
</evidence>
<reference evidence="2 3" key="1">
    <citation type="submission" date="2018-12" db="EMBL/GenBank/DDBJ databases">
        <authorList>
            <consortium name="Pathogen Informatics"/>
        </authorList>
    </citation>
    <scope>NUCLEOTIDE SEQUENCE [LARGE SCALE GENOMIC DNA]</scope>
    <source>
        <strain evidence="2 3">NCTC3166</strain>
    </source>
</reference>
<feature type="transmembrane region" description="Helical" evidence="1">
    <location>
        <begin position="37"/>
        <end position="54"/>
    </location>
</feature>
<keyword evidence="1" id="KW-0812">Transmembrane</keyword>
<sequence>MVIKNDLAYFGYIGYIFLVSLPSVFLAFYMNRRTIRLIGLYVPIVFTLCMLKVLESNISDPEYGSFEAFILMILYGFPLIIGALVYTLIRLCFVYKKNLRKGLLIFLSYLIGPLLSLYVVMLFQLHQFMFVVIILMILVSYLPPLYLYYFEQDQ</sequence>
<dbReference type="KEGG" id="svf:NCTC3166_00978"/>
<dbReference type="AlphaFoldDB" id="A0A3S4L0L5"/>
<evidence type="ECO:0000313" key="3">
    <source>
        <dbReference type="Proteomes" id="UP000270025"/>
    </source>
</evidence>
<feature type="transmembrane region" description="Helical" evidence="1">
    <location>
        <begin position="12"/>
        <end position="30"/>
    </location>
</feature>
<feature type="transmembrane region" description="Helical" evidence="1">
    <location>
        <begin position="129"/>
        <end position="149"/>
    </location>
</feature>
<accession>A0A3S4L0L5</accession>
<evidence type="ECO:0000256" key="1">
    <source>
        <dbReference type="SAM" id="Phobius"/>
    </source>
</evidence>
<organism evidence="2 3">
    <name type="scientific">Streptococcus viridans</name>
    <dbReference type="NCBI Taxonomy" id="78535"/>
    <lineage>
        <taxon>Bacteria</taxon>
        <taxon>Bacillati</taxon>
        <taxon>Bacillota</taxon>
        <taxon>Bacilli</taxon>
        <taxon>Lactobacillales</taxon>
        <taxon>Streptococcaceae</taxon>
        <taxon>Streptococcus</taxon>
    </lineage>
</organism>
<name>A0A3S4L0L5_9STRE</name>
<protein>
    <submittedName>
        <fullName evidence="2">Uncharacterized protein</fullName>
    </submittedName>
</protein>
<feature type="transmembrane region" description="Helical" evidence="1">
    <location>
        <begin position="103"/>
        <end position="123"/>
    </location>
</feature>
<feature type="transmembrane region" description="Helical" evidence="1">
    <location>
        <begin position="66"/>
        <end position="91"/>
    </location>
</feature>
<keyword evidence="3" id="KW-1185">Reference proteome</keyword>
<proteinExistence type="predicted"/>